<dbReference type="RefSeq" id="WP_067554269.1">
    <property type="nucleotide sequence ID" value="NZ_LPXN01000094.1"/>
</dbReference>
<evidence type="ECO:0000313" key="2">
    <source>
        <dbReference type="Proteomes" id="UP000076400"/>
    </source>
</evidence>
<dbReference type="EMBL" id="LPXN01000094">
    <property type="protein sequence ID" value="KZD09832.1"/>
    <property type="molecule type" value="Genomic_DNA"/>
</dbReference>
<protein>
    <recommendedName>
        <fullName evidence="3">DUF177 domain-containing protein</fullName>
    </recommendedName>
</protein>
<evidence type="ECO:0008006" key="3">
    <source>
        <dbReference type="Google" id="ProtNLM"/>
    </source>
</evidence>
<organism evidence="1 2">
    <name type="scientific">Oceanibaculum pacificum</name>
    <dbReference type="NCBI Taxonomy" id="580166"/>
    <lineage>
        <taxon>Bacteria</taxon>
        <taxon>Pseudomonadati</taxon>
        <taxon>Pseudomonadota</taxon>
        <taxon>Alphaproteobacteria</taxon>
        <taxon>Rhodospirillales</taxon>
        <taxon>Oceanibaculaceae</taxon>
        <taxon>Oceanibaculum</taxon>
    </lineage>
</organism>
<comment type="caution">
    <text evidence="1">The sequence shown here is derived from an EMBL/GenBank/DDBJ whole genome shotgun (WGS) entry which is preliminary data.</text>
</comment>
<name>A0A154W8J4_9PROT</name>
<keyword evidence="2" id="KW-1185">Reference proteome</keyword>
<proteinExistence type="predicted"/>
<gene>
    <name evidence="1" type="ORF">AUP43_01240</name>
</gene>
<dbReference type="AlphaFoldDB" id="A0A154W8J4"/>
<dbReference type="OrthoDB" id="8443793at2"/>
<evidence type="ECO:0000313" key="1">
    <source>
        <dbReference type="EMBL" id="KZD09832.1"/>
    </source>
</evidence>
<sequence length="190" mass="20952">MTKSEIVTPEFSHSIAVANIGPRGLTVKIEANESERQALARRFDLLALDRLSASLRVTLTPAGVTVEGDMVADAVQRCVVTLGPVPEHIDEHFVQRFSEDAPSDEELFARIEEQGLDFLLDEDEPPEPIENGRIDLGEAVVQQFAVLLDPYPRAPDAALQLKRPGITLNDETPLDEENPFAKLATLREKS</sequence>
<dbReference type="Proteomes" id="UP000076400">
    <property type="component" value="Unassembled WGS sequence"/>
</dbReference>
<dbReference type="InterPro" id="IPR003772">
    <property type="entry name" value="YceD"/>
</dbReference>
<dbReference type="STRING" id="580166.AUP43_01240"/>
<dbReference type="Pfam" id="PF02620">
    <property type="entry name" value="YceD"/>
    <property type="match status" value="1"/>
</dbReference>
<accession>A0A154W8J4</accession>
<reference evidence="1 2" key="1">
    <citation type="submission" date="2015-12" db="EMBL/GenBank/DDBJ databases">
        <title>Genome sequence of Oceanibaculum pacificum MCCC 1A02656.</title>
        <authorList>
            <person name="Lu L."/>
            <person name="Lai Q."/>
            <person name="Shao Z."/>
            <person name="Qian P."/>
        </authorList>
    </citation>
    <scope>NUCLEOTIDE SEQUENCE [LARGE SCALE GENOMIC DNA]</scope>
    <source>
        <strain evidence="1 2">MCCC 1A02656</strain>
    </source>
</reference>